<accession>A0A1M3U1M9</accession>
<reference evidence="6" key="1">
    <citation type="journal article" date="2017" name="Genome Biol.">
        <title>Comparative genomics reveals high biological diversity and specific adaptations in the industrially and medically important fungal genus Aspergillus.</title>
        <authorList>
            <person name="de Vries R.P."/>
            <person name="Riley R."/>
            <person name="Wiebenga A."/>
            <person name="Aguilar-Osorio G."/>
            <person name="Amillis S."/>
            <person name="Uchima C.A."/>
            <person name="Anderluh G."/>
            <person name="Asadollahi M."/>
            <person name="Askin M."/>
            <person name="Barry K."/>
            <person name="Battaglia E."/>
            <person name="Bayram O."/>
            <person name="Benocci T."/>
            <person name="Braus-Stromeyer S.A."/>
            <person name="Caldana C."/>
            <person name="Canovas D."/>
            <person name="Cerqueira G.C."/>
            <person name="Chen F."/>
            <person name="Chen W."/>
            <person name="Choi C."/>
            <person name="Clum A."/>
            <person name="Dos Santos R.A."/>
            <person name="Damasio A.R."/>
            <person name="Diallinas G."/>
            <person name="Emri T."/>
            <person name="Fekete E."/>
            <person name="Flipphi M."/>
            <person name="Freyberg S."/>
            <person name="Gallo A."/>
            <person name="Gournas C."/>
            <person name="Habgood R."/>
            <person name="Hainaut M."/>
            <person name="Harispe M.L."/>
            <person name="Henrissat B."/>
            <person name="Hilden K.S."/>
            <person name="Hope R."/>
            <person name="Hossain A."/>
            <person name="Karabika E."/>
            <person name="Karaffa L."/>
            <person name="Karanyi Z."/>
            <person name="Krasevec N."/>
            <person name="Kuo A."/>
            <person name="Kusch H."/>
            <person name="LaButti K."/>
            <person name="Lagendijk E.L."/>
            <person name="Lapidus A."/>
            <person name="Levasseur A."/>
            <person name="Lindquist E."/>
            <person name="Lipzen A."/>
            <person name="Logrieco A.F."/>
            <person name="MacCabe A."/>
            <person name="Maekelae M.R."/>
            <person name="Malavazi I."/>
            <person name="Melin P."/>
            <person name="Meyer V."/>
            <person name="Mielnichuk N."/>
            <person name="Miskei M."/>
            <person name="Molnar A.P."/>
            <person name="Mule G."/>
            <person name="Ngan C.Y."/>
            <person name="Orejas M."/>
            <person name="Orosz E."/>
            <person name="Ouedraogo J.P."/>
            <person name="Overkamp K.M."/>
            <person name="Park H.-S."/>
            <person name="Perrone G."/>
            <person name="Piumi F."/>
            <person name="Punt P.J."/>
            <person name="Ram A.F."/>
            <person name="Ramon A."/>
            <person name="Rauscher S."/>
            <person name="Record E."/>
            <person name="Riano-Pachon D.M."/>
            <person name="Robert V."/>
            <person name="Roehrig J."/>
            <person name="Ruller R."/>
            <person name="Salamov A."/>
            <person name="Salih N.S."/>
            <person name="Samson R.A."/>
            <person name="Sandor E."/>
            <person name="Sanguinetti M."/>
            <person name="Schuetze T."/>
            <person name="Sepcic K."/>
            <person name="Shelest E."/>
            <person name="Sherlock G."/>
            <person name="Sophianopoulou V."/>
            <person name="Squina F.M."/>
            <person name="Sun H."/>
            <person name="Susca A."/>
            <person name="Todd R.B."/>
            <person name="Tsang A."/>
            <person name="Unkles S.E."/>
            <person name="van de Wiele N."/>
            <person name="van Rossen-Uffink D."/>
            <person name="Oliveira J.V."/>
            <person name="Vesth T.C."/>
            <person name="Visser J."/>
            <person name="Yu J.-H."/>
            <person name="Zhou M."/>
            <person name="Andersen M.R."/>
            <person name="Archer D.B."/>
            <person name="Baker S.E."/>
            <person name="Benoit I."/>
            <person name="Brakhage A.A."/>
            <person name="Braus G.H."/>
            <person name="Fischer R."/>
            <person name="Frisvad J.C."/>
            <person name="Goldman G.H."/>
            <person name="Houbraken J."/>
            <person name="Oakley B."/>
            <person name="Pocsi I."/>
            <person name="Scazzocchio C."/>
            <person name="Seiboth B."/>
            <person name="vanKuyk P.A."/>
            <person name="Wortman J."/>
            <person name="Dyer P.S."/>
            <person name="Grigoriev I.V."/>
        </authorList>
    </citation>
    <scope>NUCLEOTIDE SEQUENCE [LARGE SCALE GENOMIC DNA]</scope>
    <source>
        <strain evidence="6">CBS 106.47</strain>
    </source>
</reference>
<name>A0A1M3U1M9_ASPLC</name>
<dbReference type="GO" id="GO:0010333">
    <property type="term" value="F:terpene synthase activity"/>
    <property type="evidence" value="ECO:0007669"/>
    <property type="project" value="InterPro"/>
</dbReference>
<evidence type="ECO:0000256" key="3">
    <source>
        <dbReference type="ARBA" id="ARBA00022842"/>
    </source>
</evidence>
<comment type="cofactor">
    <cofactor evidence="1 4">
        <name>Mg(2+)</name>
        <dbReference type="ChEBI" id="CHEBI:18420"/>
    </cofactor>
</comment>
<dbReference type="EC" id="4.2.3.-" evidence="4"/>
<dbReference type="GO" id="GO:0008299">
    <property type="term" value="P:isoprenoid biosynthetic process"/>
    <property type="evidence" value="ECO:0007669"/>
    <property type="project" value="UniProtKB-ARBA"/>
</dbReference>
<dbReference type="VEuPathDB" id="FungiDB:ASPFODRAFT_40412"/>
<dbReference type="InterPro" id="IPR008949">
    <property type="entry name" value="Isoprenoid_synthase_dom_sf"/>
</dbReference>
<dbReference type="PANTHER" id="PTHR35201:SF4">
    <property type="entry name" value="BETA-PINACENE SYNTHASE-RELATED"/>
    <property type="match status" value="1"/>
</dbReference>
<dbReference type="GO" id="GO:0046872">
    <property type="term" value="F:metal ion binding"/>
    <property type="evidence" value="ECO:0007669"/>
    <property type="project" value="UniProtKB-KW"/>
</dbReference>
<keyword evidence="4" id="KW-0456">Lyase</keyword>
<keyword evidence="3 4" id="KW-0460">Magnesium</keyword>
<dbReference type="SUPFAM" id="SSF48576">
    <property type="entry name" value="Terpenoid synthases"/>
    <property type="match status" value="1"/>
</dbReference>
<evidence type="ECO:0000313" key="5">
    <source>
        <dbReference type="EMBL" id="OJZ92916.1"/>
    </source>
</evidence>
<dbReference type="EMBL" id="KV878236">
    <property type="protein sequence ID" value="OJZ92916.1"/>
    <property type="molecule type" value="Genomic_DNA"/>
</dbReference>
<dbReference type="SFLD" id="SFLDS00005">
    <property type="entry name" value="Isoprenoid_Synthase_Type_I"/>
    <property type="match status" value="1"/>
</dbReference>
<evidence type="ECO:0000256" key="4">
    <source>
        <dbReference type="RuleBase" id="RU366034"/>
    </source>
</evidence>
<comment type="similarity">
    <text evidence="2 4">Belongs to the terpene synthase family.</text>
</comment>
<evidence type="ECO:0000256" key="1">
    <source>
        <dbReference type="ARBA" id="ARBA00001946"/>
    </source>
</evidence>
<evidence type="ECO:0000313" key="6">
    <source>
        <dbReference type="Proteomes" id="UP000184063"/>
    </source>
</evidence>
<dbReference type="Pfam" id="PF19086">
    <property type="entry name" value="Terpene_syn_C_2"/>
    <property type="match status" value="1"/>
</dbReference>
<dbReference type="SFLD" id="SFLDG01020">
    <property type="entry name" value="Terpene_Cyclase_Like_2"/>
    <property type="match status" value="1"/>
</dbReference>
<sequence length="350" mass="39576">MFSDSEFPAHLDISYIRGHHSHFEVSNTSPSHNMSGELCIEIPFGTTINPDLGRARAQHSEWIEKAGLIPDTEARKIYEATDFPRLVAYTYPSASGAQLDLITNLIGWSFILDDSLDKPGILQASPINTAEALSSYRKVLYGCTCETPDVPLVTAWKELLRCVHERSSEDLKARHRTHWELLFEGFQREAENNARGYVPNFNEYLELRRAAGGVEICLDWAEAIGGFEVLSSVHQDPGFLRLREDADDIVSMTNDIFSVRKEYKGGNTDNVVLVLAKQEQCTWEQAIGITQDLITKSVAHFQVTEAEFLQSACFTNLTPQDMSNTLKFIDAMKHWMRGSLEWHLSSPRYN</sequence>
<evidence type="ECO:0000256" key="2">
    <source>
        <dbReference type="ARBA" id="ARBA00006333"/>
    </source>
</evidence>
<gene>
    <name evidence="5" type="ORF">ASPFODRAFT_40412</name>
</gene>
<dbReference type="PANTHER" id="PTHR35201">
    <property type="entry name" value="TERPENE SYNTHASE"/>
    <property type="match status" value="1"/>
</dbReference>
<protein>
    <recommendedName>
        <fullName evidence="4">Terpene synthase</fullName>
        <ecNumber evidence="4">4.2.3.-</ecNumber>
    </recommendedName>
</protein>
<keyword evidence="4" id="KW-0479">Metal-binding</keyword>
<proteinExistence type="inferred from homology"/>
<organism evidence="5 6">
    <name type="scientific">Aspergillus luchuensis (strain CBS 106.47)</name>
    <dbReference type="NCBI Taxonomy" id="1137211"/>
    <lineage>
        <taxon>Eukaryota</taxon>
        <taxon>Fungi</taxon>
        <taxon>Dikarya</taxon>
        <taxon>Ascomycota</taxon>
        <taxon>Pezizomycotina</taxon>
        <taxon>Eurotiomycetes</taxon>
        <taxon>Eurotiomycetidae</taxon>
        <taxon>Eurotiales</taxon>
        <taxon>Aspergillaceae</taxon>
        <taxon>Aspergillus</taxon>
        <taxon>Aspergillus subgen. Circumdati</taxon>
    </lineage>
</organism>
<dbReference type="Proteomes" id="UP000184063">
    <property type="component" value="Unassembled WGS sequence"/>
</dbReference>
<dbReference type="InterPro" id="IPR034686">
    <property type="entry name" value="Terpene_cyclase-like_2"/>
</dbReference>
<dbReference type="OrthoDB" id="2861623at2759"/>
<dbReference type="SMR" id="A0A1M3U1M9"/>
<dbReference type="Gene3D" id="1.10.600.10">
    <property type="entry name" value="Farnesyl Diphosphate Synthase"/>
    <property type="match status" value="1"/>
</dbReference>
<dbReference type="AlphaFoldDB" id="A0A1M3U1M9"/>